<dbReference type="AlphaFoldDB" id="A0A5J4KFE6"/>
<name>A0A5J4KFE6_9CHLR</name>
<dbReference type="SUPFAM" id="SSF52540">
    <property type="entry name" value="P-loop containing nucleoside triphosphate hydrolases"/>
    <property type="match status" value="1"/>
</dbReference>
<reference evidence="4 5" key="1">
    <citation type="journal article" date="2019" name="Int. J. Syst. Evol. Microbiol.">
        <title>Thermogemmatispora aurantia sp. nov. and Thermogemmatispora argillosa sp. nov., within the class Ktedonobacteria, and emended description of the genus Thermogemmatispora.</title>
        <authorList>
            <person name="Zheng Y."/>
            <person name="Wang C.M."/>
            <person name="Sakai Y."/>
            <person name="Abe K."/>
            <person name="Yokota A."/>
            <person name="Yabe S."/>
        </authorList>
    </citation>
    <scope>NUCLEOTIDE SEQUENCE [LARGE SCALE GENOMIC DNA]</scope>
    <source>
        <strain evidence="4 5">A1-2</strain>
    </source>
</reference>
<feature type="region of interest" description="Disordered" evidence="3">
    <location>
        <begin position="1"/>
        <end position="100"/>
    </location>
</feature>
<dbReference type="GO" id="GO:0004713">
    <property type="term" value="F:protein tyrosine kinase activity"/>
    <property type="evidence" value="ECO:0007669"/>
    <property type="project" value="TreeGrafter"/>
</dbReference>
<accession>A0A5J4KFE6</accession>
<dbReference type="CDD" id="cd05387">
    <property type="entry name" value="BY-kinase"/>
    <property type="match status" value="1"/>
</dbReference>
<dbReference type="InterPro" id="IPR027417">
    <property type="entry name" value="P-loop_NTPase"/>
</dbReference>
<evidence type="ECO:0000256" key="1">
    <source>
        <dbReference type="ARBA" id="ARBA00022741"/>
    </source>
</evidence>
<dbReference type="PANTHER" id="PTHR32309:SF13">
    <property type="entry name" value="FERRIC ENTEROBACTIN TRANSPORT PROTEIN FEPE"/>
    <property type="match status" value="1"/>
</dbReference>
<dbReference type="InterPro" id="IPR005702">
    <property type="entry name" value="Wzc-like_C"/>
</dbReference>
<dbReference type="GO" id="GO:0005886">
    <property type="term" value="C:plasma membrane"/>
    <property type="evidence" value="ECO:0007669"/>
    <property type="project" value="TreeGrafter"/>
</dbReference>
<dbReference type="PANTHER" id="PTHR32309">
    <property type="entry name" value="TYROSINE-PROTEIN KINASE"/>
    <property type="match status" value="1"/>
</dbReference>
<organism evidence="4 5">
    <name type="scientific">Thermogemmatispora aurantia</name>
    <dbReference type="NCBI Taxonomy" id="2045279"/>
    <lineage>
        <taxon>Bacteria</taxon>
        <taxon>Bacillati</taxon>
        <taxon>Chloroflexota</taxon>
        <taxon>Ktedonobacteria</taxon>
        <taxon>Thermogemmatisporales</taxon>
        <taxon>Thermogemmatisporaceae</taxon>
        <taxon>Thermogemmatispora</taxon>
    </lineage>
</organism>
<comment type="caution">
    <text evidence="4">The sequence shown here is derived from an EMBL/GenBank/DDBJ whole genome shotgun (WGS) entry which is preliminary data.</text>
</comment>
<keyword evidence="2" id="KW-0067">ATP-binding</keyword>
<dbReference type="RefSeq" id="WP_151729797.1">
    <property type="nucleotide sequence ID" value="NZ_BKZV01000007.1"/>
</dbReference>
<dbReference type="InterPro" id="IPR050445">
    <property type="entry name" value="Bact_polysacc_biosynth/exp"/>
</dbReference>
<evidence type="ECO:0000256" key="2">
    <source>
        <dbReference type="ARBA" id="ARBA00022840"/>
    </source>
</evidence>
<evidence type="ECO:0000256" key="3">
    <source>
        <dbReference type="SAM" id="MobiDB-lite"/>
    </source>
</evidence>
<keyword evidence="5" id="KW-1185">Reference proteome</keyword>
<keyword evidence="1" id="KW-0547">Nucleotide-binding</keyword>
<proteinExistence type="predicted"/>
<sequence>MAEHDQLNNNKKQHPSSHDSESDTVKLPARRSQSVTAALAPSTQTEEQAPDEPGLPPKGSKEPTEALSKIKVPETPVPTRPAKVKLQQKEQAASTKGHKNKARELLNAQALRERCRQLCTTTFFREHSTIRSLGFTSATAGEGKTLLALATATVLANDSGRPVTLLECTWERPRLQELFDLPRGQGLAEWLRGECSEEAIRYRVSPELTVIPAGDAAGQAMKLIHLLSERQLLSRLPSSQELFILDLPPLVTSGYGALAASLADSLILVVHAGVTSEVLVSEACAQLRDLPVQGILLNQIESHIPRWIRQLL</sequence>
<dbReference type="Gene3D" id="3.40.50.300">
    <property type="entry name" value="P-loop containing nucleotide triphosphate hydrolases"/>
    <property type="match status" value="1"/>
</dbReference>
<dbReference type="EMBL" id="BKZV01000007">
    <property type="protein sequence ID" value="GER85277.1"/>
    <property type="molecule type" value="Genomic_DNA"/>
</dbReference>
<evidence type="ECO:0008006" key="6">
    <source>
        <dbReference type="Google" id="ProtNLM"/>
    </source>
</evidence>
<protein>
    <recommendedName>
        <fullName evidence="6">CobQ/CobB/MinD/ParA nucleotide binding domain-containing protein</fullName>
    </recommendedName>
</protein>
<feature type="compositionally biased region" description="Polar residues" evidence="3">
    <location>
        <begin position="31"/>
        <end position="47"/>
    </location>
</feature>
<evidence type="ECO:0000313" key="4">
    <source>
        <dbReference type="EMBL" id="GER85277.1"/>
    </source>
</evidence>
<evidence type="ECO:0000313" key="5">
    <source>
        <dbReference type="Proteomes" id="UP000334820"/>
    </source>
</evidence>
<gene>
    <name evidence="4" type="ORF">KTAU_39120</name>
</gene>
<dbReference type="Proteomes" id="UP000334820">
    <property type="component" value="Unassembled WGS sequence"/>
</dbReference>